<evidence type="ECO:0000256" key="2">
    <source>
        <dbReference type="ARBA" id="ARBA00022692"/>
    </source>
</evidence>
<evidence type="ECO:0000256" key="5">
    <source>
        <dbReference type="SAM" id="Phobius"/>
    </source>
</evidence>
<sequence length="127" mass="13863">MTLLLATFHWLTQRSTGWATRASCCASANTFITCWSVWPWPAPLPCRSASRWATGAKAPSWWINLFNLGRAIPSLGLILLCIIVFGFNDIPVLAALIALSIPPILTNTWVGIYHADRPLCDAAIALA</sequence>
<dbReference type="Proteomes" id="UP000254545">
    <property type="component" value="Unassembled WGS sequence"/>
</dbReference>
<comment type="caution">
    <text evidence="6">The sequence shown here is derived from an EMBL/GenBank/DDBJ whole genome shotgun (WGS) entry which is preliminary data.</text>
</comment>
<gene>
    <name evidence="6" type="ORF">NCTC9177_05511</name>
</gene>
<organism evidence="6 7">
    <name type="scientific">Klebsiella variicola</name>
    <dbReference type="NCBI Taxonomy" id="244366"/>
    <lineage>
        <taxon>Bacteria</taxon>
        <taxon>Pseudomonadati</taxon>
        <taxon>Pseudomonadota</taxon>
        <taxon>Gammaproteobacteria</taxon>
        <taxon>Enterobacterales</taxon>
        <taxon>Enterobacteriaceae</taxon>
        <taxon>Klebsiella/Raoultella group</taxon>
        <taxon>Klebsiella</taxon>
        <taxon>Klebsiella pneumoniae complex</taxon>
    </lineage>
</organism>
<dbReference type="AlphaFoldDB" id="A0A7H4MMP9"/>
<name>A0A7H4MMP9_KLEVA</name>
<reference evidence="6 7" key="1">
    <citation type="submission" date="2018-06" db="EMBL/GenBank/DDBJ databases">
        <authorList>
            <consortium name="Pathogen Informatics"/>
            <person name="Doyle S."/>
        </authorList>
    </citation>
    <scope>NUCLEOTIDE SEQUENCE [LARGE SCALE GENOMIC DNA]</scope>
    <source>
        <strain evidence="6 7">NCTC9177</strain>
    </source>
</reference>
<dbReference type="SUPFAM" id="SSF161098">
    <property type="entry name" value="MetI-like"/>
    <property type="match status" value="1"/>
</dbReference>
<accession>A0A7H4MMP9</accession>
<evidence type="ECO:0000256" key="4">
    <source>
        <dbReference type="ARBA" id="ARBA00023136"/>
    </source>
</evidence>
<dbReference type="EMBL" id="UGKR01000003">
    <property type="protein sequence ID" value="STS91599.1"/>
    <property type="molecule type" value="Genomic_DNA"/>
</dbReference>
<evidence type="ECO:0000313" key="7">
    <source>
        <dbReference type="Proteomes" id="UP000254545"/>
    </source>
</evidence>
<comment type="subcellular location">
    <subcellularLocation>
        <location evidence="1">Membrane</location>
        <topology evidence="1">Multi-pass membrane protein</topology>
    </subcellularLocation>
</comment>
<evidence type="ECO:0000313" key="6">
    <source>
        <dbReference type="EMBL" id="STS91599.1"/>
    </source>
</evidence>
<dbReference type="InterPro" id="IPR035906">
    <property type="entry name" value="MetI-like_sf"/>
</dbReference>
<dbReference type="GO" id="GO:0016020">
    <property type="term" value="C:membrane"/>
    <property type="evidence" value="ECO:0007669"/>
    <property type="project" value="UniProtKB-SubCell"/>
</dbReference>
<feature type="transmembrane region" description="Helical" evidence="5">
    <location>
        <begin position="75"/>
        <end position="99"/>
    </location>
</feature>
<protein>
    <submittedName>
        <fullName evidence="6">Quaternary amine uptake ABC transporter (QAT) family, permease</fullName>
    </submittedName>
</protein>
<keyword evidence="4 5" id="KW-0472">Membrane</keyword>
<keyword evidence="3 5" id="KW-1133">Transmembrane helix</keyword>
<proteinExistence type="predicted"/>
<evidence type="ECO:0000256" key="3">
    <source>
        <dbReference type="ARBA" id="ARBA00022989"/>
    </source>
</evidence>
<evidence type="ECO:0000256" key="1">
    <source>
        <dbReference type="ARBA" id="ARBA00004141"/>
    </source>
</evidence>
<keyword evidence="2 5" id="KW-0812">Transmembrane</keyword>